<keyword evidence="1" id="KW-0472">Membrane</keyword>
<dbReference type="EMBL" id="HBUF01425973">
    <property type="protein sequence ID" value="CAG6741387.1"/>
    <property type="molecule type" value="Transcribed_RNA"/>
</dbReference>
<dbReference type="EMBL" id="HBUF01594289">
    <property type="protein sequence ID" value="CAG6774278.1"/>
    <property type="molecule type" value="Transcribed_RNA"/>
</dbReference>
<dbReference type="EMBL" id="HBUF01274180">
    <property type="protein sequence ID" value="CAG6685956.1"/>
    <property type="molecule type" value="Transcribed_RNA"/>
</dbReference>
<sequence length="110" mass="12998">MNCYVRISWRRLWGTLGLIVCFILIIFPHHVVLRGVPKYGQGVVLDEQTLRKIRYIPQYHCLRYRKLDLIKRCRNSLYNDITKKFRKSFILVNNSMEAEVANIGNTGGVW</sequence>
<reference evidence="2" key="1">
    <citation type="submission" date="2021-05" db="EMBL/GenBank/DDBJ databases">
        <authorList>
            <person name="Alioto T."/>
            <person name="Alioto T."/>
            <person name="Gomez Garrido J."/>
        </authorList>
    </citation>
    <scope>NUCLEOTIDE SEQUENCE</scope>
</reference>
<feature type="transmembrane region" description="Helical" evidence="1">
    <location>
        <begin position="12"/>
        <end position="31"/>
    </location>
</feature>
<evidence type="ECO:0000313" key="2">
    <source>
        <dbReference type="EMBL" id="CAG6774279.1"/>
    </source>
</evidence>
<dbReference type="EMBL" id="HBUF01425974">
    <property type="protein sequence ID" value="CAG6741388.1"/>
    <property type="molecule type" value="Transcribed_RNA"/>
</dbReference>
<name>A0A8D9B015_9HEMI</name>
<keyword evidence="1" id="KW-0812">Transmembrane</keyword>
<organism evidence="2">
    <name type="scientific">Cacopsylla melanoneura</name>
    <dbReference type="NCBI Taxonomy" id="428564"/>
    <lineage>
        <taxon>Eukaryota</taxon>
        <taxon>Metazoa</taxon>
        <taxon>Ecdysozoa</taxon>
        <taxon>Arthropoda</taxon>
        <taxon>Hexapoda</taxon>
        <taxon>Insecta</taxon>
        <taxon>Pterygota</taxon>
        <taxon>Neoptera</taxon>
        <taxon>Paraneoptera</taxon>
        <taxon>Hemiptera</taxon>
        <taxon>Sternorrhyncha</taxon>
        <taxon>Psylloidea</taxon>
        <taxon>Psyllidae</taxon>
        <taxon>Psyllinae</taxon>
        <taxon>Cacopsylla</taxon>
    </lineage>
</organism>
<protein>
    <submittedName>
        <fullName evidence="2">Uncharacterized protein</fullName>
    </submittedName>
</protein>
<dbReference type="EMBL" id="HBUF01274179">
    <property type="protein sequence ID" value="CAG6685955.1"/>
    <property type="molecule type" value="Transcribed_RNA"/>
</dbReference>
<evidence type="ECO:0000256" key="1">
    <source>
        <dbReference type="SAM" id="Phobius"/>
    </source>
</evidence>
<dbReference type="EMBL" id="HBUF01594290">
    <property type="protein sequence ID" value="CAG6774279.1"/>
    <property type="molecule type" value="Transcribed_RNA"/>
</dbReference>
<dbReference type="AlphaFoldDB" id="A0A8D9B015"/>
<proteinExistence type="predicted"/>
<dbReference type="EMBL" id="HBUF01089727">
    <property type="protein sequence ID" value="CAG6635368.1"/>
    <property type="molecule type" value="Transcribed_RNA"/>
</dbReference>
<accession>A0A8D9B015</accession>
<keyword evidence="1" id="KW-1133">Transmembrane helix</keyword>
<dbReference type="EMBL" id="HBUF01089726">
    <property type="protein sequence ID" value="CAG6635367.1"/>
    <property type="molecule type" value="Transcribed_RNA"/>
</dbReference>